<proteinExistence type="predicted"/>
<organism evidence="1 2">
    <name type="scientific">Polarella glacialis</name>
    <name type="common">Dinoflagellate</name>
    <dbReference type="NCBI Taxonomy" id="89957"/>
    <lineage>
        <taxon>Eukaryota</taxon>
        <taxon>Sar</taxon>
        <taxon>Alveolata</taxon>
        <taxon>Dinophyceae</taxon>
        <taxon>Suessiales</taxon>
        <taxon>Suessiaceae</taxon>
        <taxon>Polarella</taxon>
    </lineage>
</organism>
<dbReference type="AlphaFoldDB" id="A0A813G3K4"/>
<sequence>VFAAAHNGRSDVFVVEATLGQSSWLEPADLRELERDTQTLVLMGDNLHCKEDWQALAPSKIYVCALDDKQRQAAVDKVRQLVAAIPPSGDLEKTADAVAEKVEAAPQEVPPAAPELEQSSTAQKAAAEELIQQPSVETIELESASNPLDELRNLRFWPKDNSSWLQIQDVVWKGHPKLASGWIRVWSRSKDSEYYVRVKDGKATFDLREAVGQA</sequence>
<name>A0A813G3K4_POLGL</name>
<reference evidence="1" key="1">
    <citation type="submission" date="2021-02" db="EMBL/GenBank/DDBJ databases">
        <authorList>
            <person name="Dougan E. K."/>
            <person name="Rhodes N."/>
            <person name="Thang M."/>
            <person name="Chan C."/>
        </authorList>
    </citation>
    <scope>NUCLEOTIDE SEQUENCE</scope>
</reference>
<protein>
    <submittedName>
        <fullName evidence="1">Uncharacterized protein</fullName>
    </submittedName>
</protein>
<dbReference type="Proteomes" id="UP000654075">
    <property type="component" value="Unassembled WGS sequence"/>
</dbReference>
<dbReference type="EMBL" id="CAJNNV010027746">
    <property type="protein sequence ID" value="CAE8621455.1"/>
    <property type="molecule type" value="Genomic_DNA"/>
</dbReference>
<gene>
    <name evidence="1" type="ORF">PGLA1383_LOCUS38974</name>
</gene>
<comment type="caution">
    <text evidence="1">The sequence shown here is derived from an EMBL/GenBank/DDBJ whole genome shotgun (WGS) entry which is preliminary data.</text>
</comment>
<evidence type="ECO:0000313" key="2">
    <source>
        <dbReference type="Proteomes" id="UP000654075"/>
    </source>
</evidence>
<evidence type="ECO:0000313" key="1">
    <source>
        <dbReference type="EMBL" id="CAE8621455.1"/>
    </source>
</evidence>
<keyword evidence="2" id="KW-1185">Reference proteome</keyword>
<accession>A0A813G3K4</accession>
<feature type="non-terminal residue" evidence="1">
    <location>
        <position position="1"/>
    </location>
</feature>